<feature type="transmembrane region" description="Helical" evidence="6">
    <location>
        <begin position="276"/>
        <end position="296"/>
    </location>
</feature>
<keyword evidence="5 6" id="KW-0472">Membrane</keyword>
<evidence type="ECO:0000256" key="5">
    <source>
        <dbReference type="ARBA" id="ARBA00023136"/>
    </source>
</evidence>
<feature type="transmembrane region" description="Helical" evidence="6">
    <location>
        <begin position="16"/>
        <end position="34"/>
    </location>
</feature>
<dbReference type="NCBIfam" id="TIGR00908">
    <property type="entry name" value="2A0305"/>
    <property type="match status" value="1"/>
</dbReference>
<dbReference type="InterPro" id="IPR004757">
    <property type="entry name" value="EtNH_permease"/>
</dbReference>
<feature type="transmembrane region" description="Helical" evidence="6">
    <location>
        <begin position="223"/>
        <end position="243"/>
    </location>
</feature>
<evidence type="ECO:0000256" key="2">
    <source>
        <dbReference type="ARBA" id="ARBA00022475"/>
    </source>
</evidence>
<evidence type="ECO:0000313" key="7">
    <source>
        <dbReference type="EMBL" id="GGH71560.1"/>
    </source>
</evidence>
<keyword evidence="2" id="KW-1003">Cell membrane</keyword>
<dbReference type="PANTHER" id="PTHR42770:SF7">
    <property type="entry name" value="MEMBRANE PROTEIN"/>
    <property type="match status" value="1"/>
</dbReference>
<name>A0A917J0E0_9BACT</name>
<feature type="transmembrane region" description="Helical" evidence="6">
    <location>
        <begin position="190"/>
        <end position="211"/>
    </location>
</feature>
<keyword evidence="4 6" id="KW-1133">Transmembrane helix</keyword>
<keyword evidence="3 6" id="KW-0812">Transmembrane</keyword>
<gene>
    <name evidence="7" type="ORF">GCM10011379_31030</name>
</gene>
<reference evidence="7" key="2">
    <citation type="submission" date="2020-09" db="EMBL/GenBank/DDBJ databases">
        <authorList>
            <person name="Sun Q."/>
            <person name="Zhou Y."/>
        </authorList>
    </citation>
    <scope>NUCLEOTIDE SEQUENCE</scope>
    <source>
        <strain evidence="7">CGMCC 1.15290</strain>
    </source>
</reference>
<dbReference type="InterPro" id="IPR002293">
    <property type="entry name" value="AA/rel_permease1"/>
</dbReference>
<dbReference type="Gene3D" id="1.20.1740.10">
    <property type="entry name" value="Amino acid/polyamine transporter I"/>
    <property type="match status" value="1"/>
</dbReference>
<comment type="subcellular location">
    <subcellularLocation>
        <location evidence="1">Cell membrane</location>
        <topology evidence="1">Multi-pass membrane protein</topology>
    </subcellularLocation>
</comment>
<organism evidence="7 8">
    <name type="scientific">Filimonas zeae</name>
    <dbReference type="NCBI Taxonomy" id="1737353"/>
    <lineage>
        <taxon>Bacteria</taxon>
        <taxon>Pseudomonadati</taxon>
        <taxon>Bacteroidota</taxon>
        <taxon>Chitinophagia</taxon>
        <taxon>Chitinophagales</taxon>
        <taxon>Chitinophagaceae</taxon>
        <taxon>Filimonas</taxon>
    </lineage>
</organism>
<dbReference type="PANTHER" id="PTHR42770">
    <property type="entry name" value="AMINO ACID TRANSPORTER-RELATED"/>
    <property type="match status" value="1"/>
</dbReference>
<dbReference type="PIRSF" id="PIRSF006060">
    <property type="entry name" value="AA_transporter"/>
    <property type="match status" value="1"/>
</dbReference>
<feature type="transmembrane region" description="Helical" evidence="6">
    <location>
        <begin position="380"/>
        <end position="405"/>
    </location>
</feature>
<evidence type="ECO:0000256" key="4">
    <source>
        <dbReference type="ARBA" id="ARBA00022989"/>
    </source>
</evidence>
<feature type="transmembrane region" description="Helical" evidence="6">
    <location>
        <begin position="85"/>
        <end position="112"/>
    </location>
</feature>
<dbReference type="EMBL" id="BMIB01000003">
    <property type="protein sequence ID" value="GGH71560.1"/>
    <property type="molecule type" value="Genomic_DNA"/>
</dbReference>
<reference evidence="7" key="1">
    <citation type="journal article" date="2014" name="Int. J. Syst. Evol. Microbiol.">
        <title>Complete genome sequence of Corynebacterium casei LMG S-19264T (=DSM 44701T), isolated from a smear-ripened cheese.</title>
        <authorList>
            <consortium name="US DOE Joint Genome Institute (JGI-PGF)"/>
            <person name="Walter F."/>
            <person name="Albersmeier A."/>
            <person name="Kalinowski J."/>
            <person name="Ruckert C."/>
        </authorList>
    </citation>
    <scope>NUCLEOTIDE SEQUENCE</scope>
    <source>
        <strain evidence="7">CGMCC 1.15290</strain>
    </source>
</reference>
<dbReference type="Proteomes" id="UP000627292">
    <property type="component" value="Unassembled WGS sequence"/>
</dbReference>
<proteinExistence type="predicted"/>
<feature type="transmembrane region" description="Helical" evidence="6">
    <location>
        <begin position="40"/>
        <end position="64"/>
    </location>
</feature>
<feature type="transmembrane region" description="Helical" evidence="6">
    <location>
        <begin position="347"/>
        <end position="368"/>
    </location>
</feature>
<accession>A0A917J0E0</accession>
<dbReference type="AlphaFoldDB" id="A0A917J0E0"/>
<feature type="transmembrane region" description="Helical" evidence="6">
    <location>
        <begin position="148"/>
        <end position="170"/>
    </location>
</feature>
<evidence type="ECO:0000256" key="6">
    <source>
        <dbReference type="SAM" id="Phobius"/>
    </source>
</evidence>
<evidence type="ECO:0000313" key="8">
    <source>
        <dbReference type="Proteomes" id="UP000627292"/>
    </source>
</evidence>
<dbReference type="RefSeq" id="WP_188953821.1">
    <property type="nucleotide sequence ID" value="NZ_BMIB01000003.1"/>
</dbReference>
<sequence>MPATANTSLKKALKPIHIWAIAVGLVISGEYFGWNYGWGAAGTIGFLIATLLVTLFYICFIFSFTELTTAIPHAGGPFAYALRALGPLGGMIAGYASLIEFLFAAPAIAFALGSYIHFLYPAVPVLYTAIASYLVFTTINLAGIKESALFSVIVTLLAVAELLIYLGIVAPAFSISNFLYQALPVKWSGLFAALPFAIWLYVCIEGVAMVAEEVRDIKKDIPRGYISAIVTLTVLALAVMIFTGGVTQWQQLSAIDYPLPEAIGIVLGKNSSITRLFAGIGLFGLIASFHSIIISYSRQLYALGRSGYLPALLGRLNPRFQTPHIALFAGGLLGVTALACFDTGKLVILSTLGAVVMYITSMVSLFVLRNKAPQLNRPYVAPFYPWMPGIALVLACVFCITIIYFYPWLSLLFFAGMTAVIIVFYITGQHKVPVTI</sequence>
<evidence type="ECO:0000256" key="3">
    <source>
        <dbReference type="ARBA" id="ARBA00022692"/>
    </source>
</evidence>
<dbReference type="GO" id="GO:0005886">
    <property type="term" value="C:plasma membrane"/>
    <property type="evidence" value="ECO:0007669"/>
    <property type="project" value="UniProtKB-SubCell"/>
</dbReference>
<comment type="caution">
    <text evidence="7">The sequence shown here is derived from an EMBL/GenBank/DDBJ whole genome shotgun (WGS) entry which is preliminary data.</text>
</comment>
<protein>
    <submittedName>
        <fullName evidence="7">Ethanolamine permease</fullName>
    </submittedName>
</protein>
<feature type="transmembrane region" description="Helical" evidence="6">
    <location>
        <begin position="118"/>
        <end position="136"/>
    </location>
</feature>
<dbReference type="InterPro" id="IPR050367">
    <property type="entry name" value="APC_superfamily"/>
</dbReference>
<evidence type="ECO:0000256" key="1">
    <source>
        <dbReference type="ARBA" id="ARBA00004651"/>
    </source>
</evidence>
<keyword evidence="8" id="KW-1185">Reference proteome</keyword>
<feature type="transmembrane region" description="Helical" evidence="6">
    <location>
        <begin position="325"/>
        <end position="341"/>
    </location>
</feature>
<dbReference type="GO" id="GO:0022857">
    <property type="term" value="F:transmembrane transporter activity"/>
    <property type="evidence" value="ECO:0007669"/>
    <property type="project" value="InterPro"/>
</dbReference>
<feature type="transmembrane region" description="Helical" evidence="6">
    <location>
        <begin position="411"/>
        <end position="428"/>
    </location>
</feature>
<dbReference type="Pfam" id="PF13520">
    <property type="entry name" value="AA_permease_2"/>
    <property type="match status" value="1"/>
</dbReference>